<dbReference type="EMBL" id="JABANM010015070">
    <property type="protein sequence ID" value="KAF4731643.1"/>
    <property type="molecule type" value="Genomic_DNA"/>
</dbReference>
<proteinExistence type="predicted"/>
<feature type="domain" description="AAA+ ATPase" evidence="2">
    <location>
        <begin position="335"/>
        <end position="431"/>
    </location>
</feature>
<dbReference type="GO" id="GO:0016887">
    <property type="term" value="F:ATP hydrolysis activity"/>
    <property type="evidence" value="ECO:0007669"/>
    <property type="project" value="InterPro"/>
</dbReference>
<keyword evidence="1" id="KW-0812">Transmembrane</keyword>
<feature type="transmembrane region" description="Helical" evidence="1">
    <location>
        <begin position="6"/>
        <end position="22"/>
    </location>
</feature>
<dbReference type="Gene3D" id="3.40.50.300">
    <property type="entry name" value="P-loop containing nucleotide triphosphate hydrolases"/>
    <property type="match status" value="1"/>
</dbReference>
<comment type="caution">
    <text evidence="3">The sequence shown here is derived from an EMBL/GenBank/DDBJ whole genome shotgun (WGS) entry which is preliminary data.</text>
</comment>
<dbReference type="SUPFAM" id="SSF52540">
    <property type="entry name" value="P-loop containing nucleoside triphosphate hydrolases"/>
    <property type="match status" value="1"/>
</dbReference>
<dbReference type="GO" id="GO:0004176">
    <property type="term" value="F:ATP-dependent peptidase activity"/>
    <property type="evidence" value="ECO:0007669"/>
    <property type="project" value="TreeGrafter"/>
</dbReference>
<dbReference type="InterPro" id="IPR003593">
    <property type="entry name" value="AAA+_ATPase"/>
</dbReference>
<dbReference type="AlphaFoldDB" id="A0A7J6SFU9"/>
<dbReference type="InterPro" id="IPR019336">
    <property type="entry name" value="GPR180/TMEM145_TM"/>
</dbReference>
<evidence type="ECO:0000313" key="3">
    <source>
        <dbReference type="EMBL" id="KAF4731643.1"/>
    </source>
</evidence>
<dbReference type="InterPro" id="IPR027417">
    <property type="entry name" value="P-loop_NTPase"/>
</dbReference>
<dbReference type="Proteomes" id="UP000574390">
    <property type="component" value="Unassembled WGS sequence"/>
</dbReference>
<feature type="transmembrane region" description="Helical" evidence="1">
    <location>
        <begin position="68"/>
        <end position="89"/>
    </location>
</feature>
<organism evidence="3 4">
    <name type="scientific">Perkinsus olseni</name>
    <name type="common">Perkinsus atlanticus</name>
    <dbReference type="NCBI Taxonomy" id="32597"/>
    <lineage>
        <taxon>Eukaryota</taxon>
        <taxon>Sar</taxon>
        <taxon>Alveolata</taxon>
        <taxon>Perkinsozoa</taxon>
        <taxon>Perkinsea</taxon>
        <taxon>Perkinsida</taxon>
        <taxon>Perkinsidae</taxon>
        <taxon>Perkinsus</taxon>
    </lineage>
</organism>
<dbReference type="SMART" id="SM00382">
    <property type="entry name" value="AAA"/>
    <property type="match status" value="1"/>
</dbReference>
<feature type="transmembrane region" description="Helical" evidence="1">
    <location>
        <begin position="34"/>
        <end position="56"/>
    </location>
</feature>
<name>A0A7J6SFU9_PEROL</name>
<dbReference type="PANTHER" id="PTHR23076:SF97">
    <property type="entry name" value="ATP-DEPENDENT ZINC METALLOPROTEASE YME1L1"/>
    <property type="match status" value="1"/>
</dbReference>
<dbReference type="PANTHER" id="PTHR23076">
    <property type="entry name" value="METALLOPROTEASE M41 FTSH"/>
    <property type="match status" value="1"/>
</dbReference>
<evidence type="ECO:0000313" key="4">
    <source>
        <dbReference type="Proteomes" id="UP000574390"/>
    </source>
</evidence>
<dbReference type="GO" id="GO:0005524">
    <property type="term" value="F:ATP binding"/>
    <property type="evidence" value="ECO:0007669"/>
    <property type="project" value="InterPro"/>
</dbReference>
<dbReference type="GO" id="GO:0006508">
    <property type="term" value="P:proteolysis"/>
    <property type="evidence" value="ECO:0007669"/>
    <property type="project" value="TreeGrafter"/>
</dbReference>
<evidence type="ECO:0000256" key="1">
    <source>
        <dbReference type="SAM" id="Phobius"/>
    </source>
</evidence>
<gene>
    <name evidence="3" type="ORF">FOZ62_023732</name>
</gene>
<dbReference type="Pfam" id="PF00004">
    <property type="entry name" value="AAA"/>
    <property type="match status" value="1"/>
</dbReference>
<dbReference type="GO" id="GO:0019236">
    <property type="term" value="P:response to pheromone"/>
    <property type="evidence" value="ECO:0007669"/>
    <property type="project" value="InterPro"/>
</dbReference>
<feature type="non-terminal residue" evidence="3">
    <location>
        <position position="1"/>
    </location>
</feature>
<accession>A0A7J6SFU9</accession>
<feature type="non-terminal residue" evidence="3">
    <location>
        <position position="432"/>
    </location>
</feature>
<protein>
    <recommendedName>
        <fullName evidence="2">AAA+ ATPase domain-containing protein</fullName>
    </recommendedName>
</protein>
<keyword evidence="1" id="KW-0472">Membrane</keyword>
<evidence type="ECO:0000259" key="2">
    <source>
        <dbReference type="SMART" id="SM00382"/>
    </source>
</evidence>
<reference evidence="3 4" key="1">
    <citation type="submission" date="2020-04" db="EMBL/GenBank/DDBJ databases">
        <title>Perkinsus olseni comparative genomics.</title>
        <authorList>
            <person name="Bogema D.R."/>
        </authorList>
    </citation>
    <scope>NUCLEOTIDE SEQUENCE [LARGE SCALE GENOMIC DNA]</scope>
    <source>
        <strain evidence="3">ATCC PRA-205</strain>
    </source>
</reference>
<sequence length="432" mass="47498">VAGYLLSVMRLFLLAWFLWAINRTGKQASPKLKYFLNKFSAVGILYFLSYPMLIISTDLWPPHYRYKVMLIGDFAVKLGVFMWLTTLFLTRGDYFQVSTLNSSFLPGGLRPALEVIGVNLHKDEREGRWKFDIDPQRLSGTVAGFGLAFAVMNRLEGHRASTPAATTTEVSEVPFSSFWKQLKDSQVNEIAFIPSVDGTMPPMLRYRSATGEASQEALTVALPGCSEMVADEAMKKGIRCYTSTEADASLAMLQMMADLIGWTASLAGFLILYRMYSGDGVNGPFGAKKTPTASTTKNVTKFSDVAGHEQTKVELREIVQYLRDPQSFSSLGARPPLGVLLEGPSGVGKTLLGRATAGEANDIPFLYASGSEFVEVYVGQGAKRVREVFAQARAVSPCILFIDELDAIGSRNFRGGDGQEYTQTINQLLIEM</sequence>
<feature type="transmembrane region" description="Helical" evidence="1">
    <location>
        <begin position="259"/>
        <end position="276"/>
    </location>
</feature>
<dbReference type="InterPro" id="IPR003959">
    <property type="entry name" value="ATPase_AAA_core"/>
</dbReference>
<dbReference type="Pfam" id="PF10192">
    <property type="entry name" value="GPR180-TMEM145_TM"/>
    <property type="match status" value="1"/>
</dbReference>
<dbReference type="GO" id="GO:0007186">
    <property type="term" value="P:G protein-coupled receptor signaling pathway"/>
    <property type="evidence" value="ECO:0007669"/>
    <property type="project" value="InterPro"/>
</dbReference>
<keyword evidence="1" id="KW-1133">Transmembrane helix</keyword>